<sequence>MATIIADILCAKEGYESTEEVDHAPLPAGVDYFLGSQILADVDTSYCMNSRRGGNDVHAEDKDEALSFEKHKHGKFIQGEMIRFDAG</sequence>
<proteinExistence type="predicted"/>
<evidence type="ECO:0000313" key="2">
    <source>
        <dbReference type="Proteomes" id="UP000796880"/>
    </source>
</evidence>
<organism evidence="1 2">
    <name type="scientific">Rhamnella rubrinervis</name>
    <dbReference type="NCBI Taxonomy" id="2594499"/>
    <lineage>
        <taxon>Eukaryota</taxon>
        <taxon>Viridiplantae</taxon>
        <taxon>Streptophyta</taxon>
        <taxon>Embryophyta</taxon>
        <taxon>Tracheophyta</taxon>
        <taxon>Spermatophyta</taxon>
        <taxon>Magnoliopsida</taxon>
        <taxon>eudicotyledons</taxon>
        <taxon>Gunneridae</taxon>
        <taxon>Pentapetalae</taxon>
        <taxon>rosids</taxon>
        <taxon>fabids</taxon>
        <taxon>Rosales</taxon>
        <taxon>Rhamnaceae</taxon>
        <taxon>rhamnoid group</taxon>
        <taxon>Rhamneae</taxon>
        <taxon>Rhamnella</taxon>
    </lineage>
</organism>
<protein>
    <submittedName>
        <fullName evidence="1">Uncharacterized protein</fullName>
    </submittedName>
</protein>
<comment type="caution">
    <text evidence="1">The sequence shown here is derived from an EMBL/GenBank/DDBJ whole genome shotgun (WGS) entry which is preliminary data.</text>
</comment>
<gene>
    <name evidence="1" type="ORF">FNV43_RR17670</name>
</gene>
<accession>A0A8K0GVW3</accession>
<dbReference type="Proteomes" id="UP000796880">
    <property type="component" value="Unassembled WGS sequence"/>
</dbReference>
<reference evidence="1" key="1">
    <citation type="submission" date="2020-03" db="EMBL/GenBank/DDBJ databases">
        <title>A high-quality chromosome-level genome assembly of a woody plant with both climbing and erect habits, Rhamnella rubrinervis.</title>
        <authorList>
            <person name="Lu Z."/>
            <person name="Yang Y."/>
            <person name="Zhu X."/>
            <person name="Sun Y."/>
        </authorList>
    </citation>
    <scope>NUCLEOTIDE SEQUENCE</scope>
    <source>
        <strain evidence="1">BYM</strain>
        <tissue evidence="1">Leaf</tissue>
    </source>
</reference>
<evidence type="ECO:0000313" key="1">
    <source>
        <dbReference type="EMBL" id="KAF3439393.1"/>
    </source>
</evidence>
<name>A0A8K0GVW3_9ROSA</name>
<keyword evidence="2" id="KW-1185">Reference proteome</keyword>
<dbReference type="AlphaFoldDB" id="A0A8K0GVW3"/>
<dbReference type="EMBL" id="VOIH02000008">
    <property type="protein sequence ID" value="KAF3439393.1"/>
    <property type="molecule type" value="Genomic_DNA"/>
</dbReference>